<accession>A0A1I3Y9W2</accession>
<dbReference type="InterPro" id="IPR038296">
    <property type="entry name" value="ParD_sf"/>
</dbReference>
<reference evidence="1 2" key="1">
    <citation type="submission" date="2016-10" db="EMBL/GenBank/DDBJ databases">
        <authorList>
            <person name="de Groot N.N."/>
        </authorList>
    </citation>
    <scope>NUCLEOTIDE SEQUENCE [LARGE SCALE GENOMIC DNA]</scope>
    <source>
        <strain evidence="1 2">DSM 19981</strain>
    </source>
</reference>
<dbReference type="Proteomes" id="UP000199473">
    <property type="component" value="Unassembled WGS sequence"/>
</dbReference>
<evidence type="ECO:0000313" key="2">
    <source>
        <dbReference type="Proteomes" id="UP000199473"/>
    </source>
</evidence>
<dbReference type="RefSeq" id="WP_092956528.1">
    <property type="nucleotide sequence ID" value="NZ_FOSQ01000001.1"/>
</dbReference>
<protein>
    <submittedName>
        <fullName evidence="1">Antitoxin of ParD toxin-antitoxin type II system and RHH</fullName>
    </submittedName>
</protein>
<dbReference type="EMBL" id="FOSQ01000001">
    <property type="protein sequence ID" value="SFK28654.1"/>
    <property type="molecule type" value="Genomic_DNA"/>
</dbReference>
<evidence type="ECO:0000313" key="1">
    <source>
        <dbReference type="EMBL" id="SFK28654.1"/>
    </source>
</evidence>
<dbReference type="InterPro" id="IPR022789">
    <property type="entry name" value="ParD"/>
</dbReference>
<organism evidence="1 2">
    <name type="scientific">Falsiroseomonas stagni DSM 19981</name>
    <dbReference type="NCBI Taxonomy" id="1123062"/>
    <lineage>
        <taxon>Bacteria</taxon>
        <taxon>Pseudomonadati</taxon>
        <taxon>Pseudomonadota</taxon>
        <taxon>Alphaproteobacteria</taxon>
        <taxon>Acetobacterales</taxon>
        <taxon>Roseomonadaceae</taxon>
        <taxon>Falsiroseomonas</taxon>
    </lineage>
</organism>
<dbReference type="AlphaFoldDB" id="A0A1I3Y9W2"/>
<dbReference type="Gene3D" id="6.10.10.120">
    <property type="entry name" value="Antitoxin ParD1-like"/>
    <property type="match status" value="1"/>
</dbReference>
<keyword evidence="2" id="KW-1185">Reference proteome</keyword>
<name>A0A1I3Y9W2_9PROT</name>
<dbReference type="Pfam" id="PF03693">
    <property type="entry name" value="ParD_antitoxin"/>
    <property type="match status" value="1"/>
</dbReference>
<sequence length="85" mass="9121">MTITLSPDLVAIIEAKVASGRFPSADAVLREALHQLEVAEASLADDDEAWLKQAYEVALASGEPVEVDLGNLRDHVLNGATLRPR</sequence>
<dbReference type="OrthoDB" id="9815501at2"/>
<gene>
    <name evidence="1" type="ORF">SAMN02745775_1011100</name>
</gene>
<dbReference type="STRING" id="1123062.SAMN02745775_1011100"/>
<proteinExistence type="predicted"/>